<keyword evidence="1" id="KW-0378">Hydrolase</keyword>
<dbReference type="EMBL" id="JAOQKE010000003">
    <property type="protein sequence ID" value="MCU6724742.1"/>
    <property type="molecule type" value="Genomic_DNA"/>
</dbReference>
<dbReference type="Pfam" id="PF06866">
    <property type="entry name" value="DUF1256"/>
    <property type="match status" value="1"/>
</dbReference>
<evidence type="ECO:0000313" key="1">
    <source>
        <dbReference type="EMBL" id="MCU6724742.1"/>
    </source>
</evidence>
<accession>A0ABT2SJR1</accession>
<proteinExistence type="predicted"/>
<keyword evidence="2" id="KW-1185">Reference proteome</keyword>
<dbReference type="GO" id="GO:0008233">
    <property type="term" value="F:peptidase activity"/>
    <property type="evidence" value="ECO:0007669"/>
    <property type="project" value="UniProtKB-KW"/>
</dbReference>
<dbReference type="RefSeq" id="WP_262654169.1">
    <property type="nucleotide sequence ID" value="NZ_JAOQKE010000003.1"/>
</dbReference>
<dbReference type="SUPFAM" id="SSF53163">
    <property type="entry name" value="HybD-like"/>
    <property type="match status" value="1"/>
</dbReference>
<name>A0ABT2SJR1_9FIRM</name>
<dbReference type="NCBIfam" id="TIGR02841">
    <property type="entry name" value="spore_YyaC"/>
    <property type="match status" value="1"/>
</dbReference>
<evidence type="ECO:0000313" key="2">
    <source>
        <dbReference type="Proteomes" id="UP001652338"/>
    </source>
</evidence>
<organism evidence="1 2">
    <name type="scientific">Muricoprocola aceti</name>
    <dbReference type="NCBI Taxonomy" id="2981772"/>
    <lineage>
        <taxon>Bacteria</taxon>
        <taxon>Bacillati</taxon>
        <taxon>Bacillota</taxon>
        <taxon>Clostridia</taxon>
        <taxon>Lachnospirales</taxon>
        <taxon>Lachnospiraceae</taxon>
        <taxon>Muricoprocola</taxon>
    </lineage>
</organism>
<gene>
    <name evidence="1" type="primary">yyaC</name>
    <name evidence="1" type="ORF">OCV47_05115</name>
</gene>
<dbReference type="Proteomes" id="UP001652338">
    <property type="component" value="Unassembled WGS sequence"/>
</dbReference>
<protein>
    <submittedName>
        <fullName evidence="1">Spore protease YyaC</fullName>
    </submittedName>
</protein>
<dbReference type="InterPro" id="IPR009665">
    <property type="entry name" value="YyaC"/>
</dbReference>
<dbReference type="GO" id="GO:0006508">
    <property type="term" value="P:proteolysis"/>
    <property type="evidence" value="ECO:0007669"/>
    <property type="project" value="UniProtKB-KW"/>
</dbReference>
<sequence>MNVSHTATCYINGKSDSAPYLLADQLISLLCHSHSGSAAPVFLCIGTDLVTGDSLGPLVGTWLHCSSAFPYTVYGTLSQPVHAMNLRETMSKVSFSHPDSPVIAIDACLGSKKHLHYITIAPGALSPGAGVNKCLGTVGDISITGIINLSGEYAHMILQTTRPSAVMAMAECITKGILLACSGYSKQML</sequence>
<keyword evidence="1" id="KW-0645">Protease</keyword>
<comment type="caution">
    <text evidence="1">The sequence shown here is derived from an EMBL/GenBank/DDBJ whole genome shotgun (WGS) entry which is preliminary data.</text>
</comment>
<dbReference type="InterPro" id="IPR023430">
    <property type="entry name" value="Pept_HybD-like_dom_sf"/>
</dbReference>
<reference evidence="1 2" key="1">
    <citation type="journal article" date="2021" name="ISME Commun">
        <title>Automated analysis of genomic sequences facilitates high-throughput and comprehensive description of bacteria.</title>
        <authorList>
            <person name="Hitch T.C.A."/>
        </authorList>
    </citation>
    <scope>NUCLEOTIDE SEQUENCE [LARGE SCALE GENOMIC DNA]</scope>
    <source>
        <strain evidence="1 2">Sanger_29</strain>
    </source>
</reference>